<proteinExistence type="predicted"/>
<protein>
    <submittedName>
        <fullName evidence="3">Cullin family protein</fullName>
    </submittedName>
</protein>
<dbReference type="EMBL" id="MK072095">
    <property type="protein sequence ID" value="AYV78758.1"/>
    <property type="molecule type" value="Genomic_DNA"/>
</dbReference>
<feature type="compositionally biased region" description="Acidic residues" evidence="1">
    <location>
        <begin position="598"/>
        <end position="608"/>
    </location>
</feature>
<dbReference type="InterPro" id="IPR016158">
    <property type="entry name" value="Cullin_homology"/>
</dbReference>
<dbReference type="InterPro" id="IPR059120">
    <property type="entry name" value="Cullin-like_AB"/>
</dbReference>
<dbReference type="SUPFAM" id="SSF75632">
    <property type="entry name" value="Cullin homology domain"/>
    <property type="match status" value="1"/>
</dbReference>
<dbReference type="SUPFAM" id="SSF74788">
    <property type="entry name" value="Cullin repeat-like"/>
    <property type="match status" value="1"/>
</dbReference>
<accession>A0A3G4ZV29</accession>
<dbReference type="GO" id="GO:0031625">
    <property type="term" value="F:ubiquitin protein ligase binding"/>
    <property type="evidence" value="ECO:0007669"/>
    <property type="project" value="InterPro"/>
</dbReference>
<dbReference type="Gene3D" id="3.30.230.130">
    <property type="entry name" value="Cullin, Chain C, Domain 2"/>
    <property type="match status" value="1"/>
</dbReference>
<feature type="compositionally biased region" description="Acidic residues" evidence="1">
    <location>
        <begin position="658"/>
        <end position="675"/>
    </location>
</feature>
<dbReference type="GO" id="GO:0006511">
    <property type="term" value="P:ubiquitin-dependent protein catabolic process"/>
    <property type="evidence" value="ECO:0007669"/>
    <property type="project" value="InterPro"/>
</dbReference>
<feature type="compositionally biased region" description="Basic and acidic residues" evidence="1">
    <location>
        <begin position="613"/>
        <end position="622"/>
    </location>
</feature>
<gene>
    <name evidence="3" type="ORF">Edafosvirus30_9</name>
</gene>
<dbReference type="PANTHER" id="PTHR11932">
    <property type="entry name" value="CULLIN"/>
    <property type="match status" value="1"/>
</dbReference>
<reference evidence="3" key="1">
    <citation type="submission" date="2018-10" db="EMBL/GenBank/DDBJ databases">
        <title>Hidden diversity of soil giant viruses.</title>
        <authorList>
            <person name="Schulz F."/>
            <person name="Alteio L."/>
            <person name="Goudeau D."/>
            <person name="Ryan E.M."/>
            <person name="Malmstrom R.R."/>
            <person name="Blanchard J."/>
            <person name="Woyke T."/>
        </authorList>
    </citation>
    <scope>NUCLEOTIDE SEQUENCE</scope>
    <source>
        <strain evidence="3">EDV1</strain>
    </source>
</reference>
<dbReference type="InterPro" id="IPR036317">
    <property type="entry name" value="Cullin_homology_sf"/>
</dbReference>
<dbReference type="Gene3D" id="1.20.1310.10">
    <property type="entry name" value="Cullin Repeats"/>
    <property type="match status" value="1"/>
</dbReference>
<evidence type="ECO:0000256" key="1">
    <source>
        <dbReference type="SAM" id="MobiDB-lite"/>
    </source>
</evidence>
<evidence type="ECO:0000313" key="3">
    <source>
        <dbReference type="EMBL" id="AYV78758.1"/>
    </source>
</evidence>
<dbReference type="InterPro" id="IPR016159">
    <property type="entry name" value="Cullin_repeat-like_dom_sf"/>
</dbReference>
<evidence type="ECO:0000259" key="2">
    <source>
        <dbReference type="PROSITE" id="PS50069"/>
    </source>
</evidence>
<sequence>MQVLVEKLSPNVFNAFGQRQFKFAMNKTDIFNGLKIDDSDTDKLKDICTRIMNGEKMTINQIYVHRLVFNIMTTNQSLVNDTVFDTLNESTLKFQNEIEEKIKNKTFTMNEFIEKYKEFFTNSQTLKQTLWFFDKHVEQEKKYSHINLMRSYLFYRNVINYKYDNGTIYLYEIFSKLIENKNENINTINSIIPIFKMHQYFSKLSYVPKLETDRKSLFNLDLDKKFMADLGNNQEFIRNLVNHIHVFVKQSLKSTEQEKVTNLKNTKEIMNLVSNFKDRGIFNIFYRSMLTERLLSQTDLLLETELVNMMNMKEDGDIVCKMKYQIEDIKESRQYEKQFRNVQVKPKSDKYATLDVSTLCRDMCNINTLRTYAWDEKESNQYAVPIEVSSYLDIYNGYFRTRFADRKLTYAYEQSTATVEMIFGTDTYQIQMTLPQLFVVLEILRHKVMTAKQLSLNLGIKLSKLENVLNSLLTAQLIARGEGEDDDPNVGFQIYSKFNLPVKKISLVSFLKTKTNNSTETTKIVSDKETSMFATMISILKMLKCTTLQQLKEEMILKFPDITESMMDKLLAKAIAGKYISATDESKMGGMYHYKGIEDDEDDEEDDTVLSNTEDKVMDKDSTNTNITENQTKEAENVEDEDDKDIDFSSMENTEKPMDEEEVDEEMGEDMDEEDVIKSKMKPTAMEEVD</sequence>
<dbReference type="SMART" id="SM00182">
    <property type="entry name" value="CULLIN"/>
    <property type="match status" value="1"/>
</dbReference>
<feature type="region of interest" description="Disordered" evidence="1">
    <location>
        <begin position="597"/>
        <end position="690"/>
    </location>
</feature>
<dbReference type="InterPro" id="IPR045093">
    <property type="entry name" value="Cullin"/>
</dbReference>
<dbReference type="Pfam" id="PF26557">
    <property type="entry name" value="Cullin_AB"/>
    <property type="match status" value="1"/>
</dbReference>
<dbReference type="PROSITE" id="PS50069">
    <property type="entry name" value="CULLIN_2"/>
    <property type="match status" value="1"/>
</dbReference>
<feature type="domain" description="Cullin family profile" evidence="2">
    <location>
        <begin position="235"/>
        <end position="473"/>
    </location>
</feature>
<organism evidence="3">
    <name type="scientific">Edafosvirus sp</name>
    <dbReference type="NCBI Taxonomy" id="2487765"/>
    <lineage>
        <taxon>Viruses</taxon>
        <taxon>Varidnaviria</taxon>
        <taxon>Bamfordvirae</taxon>
        <taxon>Nucleocytoviricota</taxon>
        <taxon>Megaviricetes</taxon>
        <taxon>Imitervirales</taxon>
        <taxon>Mimiviridae</taxon>
        <taxon>Klosneuvirinae</taxon>
    </lineage>
</organism>
<name>A0A3G4ZV29_9VIRU</name>